<dbReference type="Gene3D" id="3.20.20.150">
    <property type="entry name" value="Divalent-metal-dependent TIM barrel enzymes"/>
    <property type="match status" value="1"/>
</dbReference>
<accession>A0A0M7A2X9</accession>
<gene>
    <name evidence="2" type="ORF">LA5096_02131</name>
</gene>
<dbReference type="Proteomes" id="UP000049983">
    <property type="component" value="Unassembled WGS sequence"/>
</dbReference>
<keyword evidence="2" id="KW-0413">Isomerase</keyword>
<name>A0A0M7A2X9_9HYPH</name>
<dbReference type="InterPro" id="IPR036237">
    <property type="entry name" value="Xyl_isomerase-like_sf"/>
</dbReference>
<protein>
    <submittedName>
        <fullName evidence="2">Xylose isomerase-like TIM barrel</fullName>
    </submittedName>
</protein>
<dbReference type="RefSeq" id="WP_055391534.1">
    <property type="nucleotide sequence ID" value="NZ_CANKXR010000011.1"/>
</dbReference>
<reference evidence="3" key="1">
    <citation type="submission" date="2015-07" db="EMBL/GenBank/DDBJ databases">
        <authorList>
            <person name="Rodrigo-Torres Lidia"/>
            <person name="Arahal R.David."/>
        </authorList>
    </citation>
    <scope>NUCLEOTIDE SEQUENCE [LARGE SCALE GENOMIC DNA]</scope>
    <source>
        <strain evidence="3">CECT 5096</strain>
    </source>
</reference>
<organism evidence="2 3">
    <name type="scientific">Roseibium album</name>
    <dbReference type="NCBI Taxonomy" id="311410"/>
    <lineage>
        <taxon>Bacteria</taxon>
        <taxon>Pseudomonadati</taxon>
        <taxon>Pseudomonadota</taxon>
        <taxon>Alphaproteobacteria</taxon>
        <taxon>Hyphomicrobiales</taxon>
        <taxon>Stappiaceae</taxon>
        <taxon>Roseibium</taxon>
    </lineage>
</organism>
<dbReference type="EMBL" id="CXWC01000006">
    <property type="protein sequence ID" value="CTQ69418.1"/>
    <property type="molecule type" value="Genomic_DNA"/>
</dbReference>
<evidence type="ECO:0000313" key="3">
    <source>
        <dbReference type="Proteomes" id="UP000049983"/>
    </source>
</evidence>
<dbReference type="GO" id="GO:0016853">
    <property type="term" value="F:isomerase activity"/>
    <property type="evidence" value="ECO:0007669"/>
    <property type="project" value="UniProtKB-KW"/>
</dbReference>
<dbReference type="AlphaFoldDB" id="A0A0M7A2X9"/>
<dbReference type="InterPro" id="IPR050312">
    <property type="entry name" value="IolE/XylAMocC-like"/>
</dbReference>
<evidence type="ECO:0000259" key="1">
    <source>
        <dbReference type="Pfam" id="PF01261"/>
    </source>
</evidence>
<sequence>MDVSFQLYSARNFSPWDNVLSHLSNLGYTQVEGFGGNYEDAAAFKALLDKHGLAMPSGHFFPLEQFEDDLGTVVATAKTLGMKRLFCPALPPEQRVADADAWTSVGKRLENIGKQVRDAGLRFGWHNHDFEFAACADGRLPMDILLQNAPSIEWEADIAWIVRGGQDPLAWIDRYAERITTAHVKDIAPEDECIDEDGWADVGYGVMDWKTLTAALRNIDVDLFVMEHDNPSDFERFASRSIETFQRF</sequence>
<dbReference type="PANTHER" id="PTHR12110:SF41">
    <property type="entry name" value="INOSOSE DEHYDRATASE"/>
    <property type="match status" value="1"/>
</dbReference>
<evidence type="ECO:0000313" key="2">
    <source>
        <dbReference type="EMBL" id="CTQ69418.1"/>
    </source>
</evidence>
<keyword evidence="3" id="KW-1185">Reference proteome</keyword>
<dbReference type="GeneID" id="97669525"/>
<dbReference type="Pfam" id="PF01261">
    <property type="entry name" value="AP_endonuc_2"/>
    <property type="match status" value="1"/>
</dbReference>
<proteinExistence type="predicted"/>
<dbReference type="InterPro" id="IPR013022">
    <property type="entry name" value="Xyl_isomerase-like_TIM-brl"/>
</dbReference>
<feature type="domain" description="Xylose isomerase-like TIM barrel" evidence="1">
    <location>
        <begin position="23"/>
        <end position="232"/>
    </location>
</feature>
<dbReference type="OrthoDB" id="9798407at2"/>
<dbReference type="SUPFAM" id="SSF51658">
    <property type="entry name" value="Xylose isomerase-like"/>
    <property type="match status" value="1"/>
</dbReference>
<dbReference type="STRING" id="311410.LA5095_05905"/>
<dbReference type="PANTHER" id="PTHR12110">
    <property type="entry name" value="HYDROXYPYRUVATE ISOMERASE"/>
    <property type="match status" value="1"/>
</dbReference>